<gene>
    <name evidence="2" type="ORF">SAMN05444274_10547</name>
</gene>
<keyword evidence="3" id="KW-1185">Reference proteome</keyword>
<dbReference type="RefSeq" id="WP_073001820.1">
    <property type="nucleotide sequence ID" value="NZ_FQUM01000005.1"/>
</dbReference>
<protein>
    <recommendedName>
        <fullName evidence="1">HD/PDEase domain-containing protein</fullName>
    </recommendedName>
</protein>
<organism evidence="2 3">
    <name type="scientific">Mariniphaga anaerophila</name>
    <dbReference type="NCBI Taxonomy" id="1484053"/>
    <lineage>
        <taxon>Bacteria</taxon>
        <taxon>Pseudomonadati</taxon>
        <taxon>Bacteroidota</taxon>
        <taxon>Bacteroidia</taxon>
        <taxon>Marinilabiliales</taxon>
        <taxon>Prolixibacteraceae</taxon>
        <taxon>Mariniphaga</taxon>
    </lineage>
</organism>
<dbReference type="Gene3D" id="1.20.58.1910">
    <property type="match status" value="1"/>
</dbReference>
<dbReference type="PANTHER" id="PTHR33594:SF1">
    <property type="entry name" value="HD_PDEASE DOMAIN-CONTAINING PROTEIN"/>
    <property type="match status" value="1"/>
</dbReference>
<dbReference type="Proteomes" id="UP000184164">
    <property type="component" value="Unassembled WGS sequence"/>
</dbReference>
<name>A0A1M5B9H8_9BACT</name>
<accession>A0A1M5B9H8</accession>
<proteinExistence type="predicted"/>
<dbReference type="InterPro" id="IPR006674">
    <property type="entry name" value="HD_domain"/>
</dbReference>
<feature type="domain" description="HD/PDEase" evidence="1">
    <location>
        <begin position="22"/>
        <end position="135"/>
    </location>
</feature>
<sequence>MEQKKTISETKKYVRQILENDGSGHDWWHIFRVRNLALKIASMEGGDLFLIEMAALLHDIDDWKISGGTNTGNAKRWLQEVNVSPATATKIIEIIDQVSFKGAGVDTTPTIPEAKIVQDADRLDAIGAIGIARTFAYGGNKGRLIFNPEIKPEKHDDFDQYKKSTGPTINHFYEKLLLLKDRLNTKTAKSMALKRHQFMELFLDKFFGEWYENEETQNRFLS</sequence>
<evidence type="ECO:0000313" key="2">
    <source>
        <dbReference type="EMBL" id="SHF39211.1"/>
    </source>
</evidence>
<dbReference type="SUPFAM" id="SSF109604">
    <property type="entry name" value="HD-domain/PDEase-like"/>
    <property type="match status" value="1"/>
</dbReference>
<dbReference type="EMBL" id="FQUM01000005">
    <property type="protein sequence ID" value="SHF39211.1"/>
    <property type="molecule type" value="Genomic_DNA"/>
</dbReference>
<dbReference type="PANTHER" id="PTHR33594">
    <property type="entry name" value="SUPERFAMILY HYDROLASE, PUTATIVE (AFU_ORTHOLOGUE AFUA_1G03035)-RELATED"/>
    <property type="match status" value="1"/>
</dbReference>
<dbReference type="InterPro" id="IPR003607">
    <property type="entry name" value="HD/PDEase_dom"/>
</dbReference>
<evidence type="ECO:0000313" key="3">
    <source>
        <dbReference type="Proteomes" id="UP000184164"/>
    </source>
</evidence>
<dbReference type="OrthoDB" id="9797344at2"/>
<dbReference type="STRING" id="1484053.SAMN05444274_10547"/>
<dbReference type="AlphaFoldDB" id="A0A1M5B9H8"/>
<evidence type="ECO:0000259" key="1">
    <source>
        <dbReference type="SMART" id="SM00471"/>
    </source>
</evidence>
<dbReference type="Gene3D" id="1.10.472.50">
    <property type="entry name" value="HD-domain/PDEase-like"/>
    <property type="match status" value="1"/>
</dbReference>
<reference evidence="2 3" key="1">
    <citation type="submission" date="2016-11" db="EMBL/GenBank/DDBJ databases">
        <authorList>
            <person name="Jaros S."/>
            <person name="Januszkiewicz K."/>
            <person name="Wedrychowicz H."/>
        </authorList>
    </citation>
    <scope>NUCLEOTIDE SEQUENCE [LARGE SCALE GENOMIC DNA]</scope>
    <source>
        <strain evidence="2 3">DSM 26910</strain>
    </source>
</reference>
<dbReference type="SMART" id="SM00471">
    <property type="entry name" value="HDc"/>
    <property type="match status" value="1"/>
</dbReference>
<dbReference type="CDD" id="cd00077">
    <property type="entry name" value="HDc"/>
    <property type="match status" value="1"/>
</dbReference>
<dbReference type="Pfam" id="PF01966">
    <property type="entry name" value="HD"/>
    <property type="match status" value="1"/>
</dbReference>